<dbReference type="InterPro" id="IPR012292">
    <property type="entry name" value="Globin/Proto"/>
</dbReference>
<dbReference type="Pfam" id="PF00015">
    <property type="entry name" value="MCPsignal"/>
    <property type="match status" value="1"/>
</dbReference>
<keyword evidence="1 3" id="KW-0807">Transducer</keyword>
<dbReference type="Proteomes" id="UP000481043">
    <property type="component" value="Unassembled WGS sequence"/>
</dbReference>
<dbReference type="GO" id="GO:0004888">
    <property type="term" value="F:transmembrane signaling receptor activity"/>
    <property type="evidence" value="ECO:0007669"/>
    <property type="project" value="InterPro"/>
</dbReference>
<evidence type="ECO:0000313" key="5">
    <source>
        <dbReference type="EMBL" id="NEY72233.1"/>
    </source>
</evidence>
<dbReference type="SMART" id="SM00283">
    <property type="entry name" value="MA"/>
    <property type="match status" value="1"/>
</dbReference>
<dbReference type="GO" id="GO:0007165">
    <property type="term" value="P:signal transduction"/>
    <property type="evidence" value="ECO:0007669"/>
    <property type="project" value="UniProtKB-KW"/>
</dbReference>
<dbReference type="Gene3D" id="1.10.287.950">
    <property type="entry name" value="Methyl-accepting chemotaxis protein"/>
    <property type="match status" value="1"/>
</dbReference>
<dbReference type="InterPro" id="IPR039379">
    <property type="entry name" value="Protoglobin_sensor_dom"/>
</dbReference>
<dbReference type="SUPFAM" id="SSF58104">
    <property type="entry name" value="Methyl-accepting chemotaxis protein (MCP) signaling domain"/>
    <property type="match status" value="1"/>
</dbReference>
<dbReference type="Pfam" id="PF11563">
    <property type="entry name" value="Protoglobin"/>
    <property type="match status" value="1"/>
</dbReference>
<dbReference type="SUPFAM" id="SSF46458">
    <property type="entry name" value="Globin-like"/>
    <property type="match status" value="1"/>
</dbReference>
<comment type="similarity">
    <text evidence="2">Belongs to the methyl-accepting chemotaxis (MCP) protein family.</text>
</comment>
<dbReference type="PRINTS" id="PR00260">
    <property type="entry name" value="CHEMTRNSDUCR"/>
</dbReference>
<dbReference type="GO" id="GO:0016020">
    <property type="term" value="C:membrane"/>
    <property type="evidence" value="ECO:0007669"/>
    <property type="project" value="InterPro"/>
</dbReference>
<accession>A0A6M0Q7G7</accession>
<dbReference type="AlphaFoldDB" id="A0A6M0Q7G7"/>
<dbReference type="PROSITE" id="PS50111">
    <property type="entry name" value="CHEMOTAXIS_TRANSDUC_2"/>
    <property type="match status" value="1"/>
</dbReference>
<protein>
    <recommendedName>
        <fullName evidence="4">Methyl-accepting transducer domain-containing protein</fullName>
    </recommendedName>
</protein>
<organism evidence="5 6">
    <name type="scientific">Bacillus mesophilus</name>
    <dbReference type="NCBI Taxonomy" id="1808955"/>
    <lineage>
        <taxon>Bacteria</taxon>
        <taxon>Bacillati</taxon>
        <taxon>Bacillota</taxon>
        <taxon>Bacilli</taxon>
        <taxon>Bacillales</taxon>
        <taxon>Bacillaceae</taxon>
        <taxon>Bacillus</taxon>
    </lineage>
</organism>
<evidence type="ECO:0000313" key="6">
    <source>
        <dbReference type="Proteomes" id="UP000481043"/>
    </source>
</evidence>
<dbReference type="PANTHER" id="PTHR32089">
    <property type="entry name" value="METHYL-ACCEPTING CHEMOTAXIS PROTEIN MCPB"/>
    <property type="match status" value="1"/>
</dbReference>
<dbReference type="Gene3D" id="1.10.490.10">
    <property type="entry name" value="Globins"/>
    <property type="match status" value="1"/>
</dbReference>
<dbReference type="GO" id="GO:0019825">
    <property type="term" value="F:oxygen binding"/>
    <property type="evidence" value="ECO:0007669"/>
    <property type="project" value="InterPro"/>
</dbReference>
<dbReference type="CDD" id="cd01068">
    <property type="entry name" value="globin_sensor"/>
    <property type="match status" value="1"/>
</dbReference>
<evidence type="ECO:0000256" key="3">
    <source>
        <dbReference type="PROSITE-ProRule" id="PRU00284"/>
    </source>
</evidence>
<dbReference type="InterPro" id="IPR044398">
    <property type="entry name" value="Globin-sensor_dom"/>
</dbReference>
<sequence length="435" mass="48594">MIKGLLKSQPKKEEMFASTSEVLSKTKIELDAKADYSTQLQMISLTNENLAHLKVLQPFVKEKLDSIVTRFYQNIGKQQSLMNIINDHSTVERLKVTLEKHIYEMFNGVIDQSFIKQRYIIAHVHVRIGLQPKWYLCAFQELYESVLTIVEEQTNSMADYKKAVLAVSKIFNFEQQIVLEAYELENERIRIEAENAKNTVKQNVAKNAEELAAISEETSSAIQEIAGKTKDIEGLTKSGSDQALEAEVKSKEGILRLRNLEKVMVDSEQKMSKIAADMEKLTASSKKIEEIATMVTSIAEQTNLLSLNAAIEAARAGEHGKGFAVVAGEVRKLAESTKGAVTEVYSLISEIDRSSAQMSITTAEVQAGIKDGTQQTKQTTQFFDQILTSMEEVKQQNIQIAKEMEALSQIVLDINAAVEQVAYSSDELNNITNQL</sequence>
<evidence type="ECO:0000256" key="1">
    <source>
        <dbReference type="ARBA" id="ARBA00023224"/>
    </source>
</evidence>
<dbReference type="InterPro" id="IPR004089">
    <property type="entry name" value="MCPsignal_dom"/>
</dbReference>
<evidence type="ECO:0000259" key="4">
    <source>
        <dbReference type="PROSITE" id="PS50111"/>
    </source>
</evidence>
<comment type="caution">
    <text evidence="5">The sequence shown here is derived from an EMBL/GenBank/DDBJ whole genome shotgun (WGS) entry which is preliminary data.</text>
</comment>
<dbReference type="GO" id="GO:0006935">
    <property type="term" value="P:chemotaxis"/>
    <property type="evidence" value="ECO:0007669"/>
    <property type="project" value="InterPro"/>
</dbReference>
<gene>
    <name evidence="5" type="ORF">G4D63_10905</name>
</gene>
<reference evidence="5 6" key="1">
    <citation type="submission" date="2020-02" db="EMBL/GenBank/DDBJ databases">
        <title>Bacillus aquiflavi sp. nov., isolated from yellow water of strong flavor Chinese baijiu in Yibin region of China.</title>
        <authorList>
            <person name="Xie J."/>
        </authorList>
    </citation>
    <scope>NUCLEOTIDE SEQUENCE [LARGE SCALE GENOMIC DNA]</scope>
    <source>
        <strain evidence="5 6">SA4</strain>
    </source>
</reference>
<proteinExistence type="inferred from homology"/>
<keyword evidence="6" id="KW-1185">Reference proteome</keyword>
<name>A0A6M0Q7G7_9BACI</name>
<feature type="domain" description="Methyl-accepting transducer" evidence="4">
    <location>
        <begin position="202"/>
        <end position="422"/>
    </location>
</feature>
<evidence type="ECO:0000256" key="2">
    <source>
        <dbReference type="ARBA" id="ARBA00029447"/>
    </source>
</evidence>
<dbReference type="PANTHER" id="PTHR32089:SF118">
    <property type="entry name" value="HEME-BASED AEROTACTIC TRANSDUCER HEMAT"/>
    <property type="match status" value="1"/>
</dbReference>
<dbReference type="InterPro" id="IPR009050">
    <property type="entry name" value="Globin-like_sf"/>
</dbReference>
<dbReference type="EMBL" id="JAAIWM010000003">
    <property type="protein sequence ID" value="NEY72233.1"/>
    <property type="molecule type" value="Genomic_DNA"/>
</dbReference>
<dbReference type="GO" id="GO:0020037">
    <property type="term" value="F:heme binding"/>
    <property type="evidence" value="ECO:0007669"/>
    <property type="project" value="InterPro"/>
</dbReference>
<dbReference type="InterPro" id="IPR004090">
    <property type="entry name" value="Chemotax_Me-accpt_rcpt"/>
</dbReference>